<dbReference type="STRING" id="1618550.UT39_C0021G0021"/>
<evidence type="ECO:0000256" key="2">
    <source>
        <dbReference type="ARBA" id="ARBA00013729"/>
    </source>
</evidence>
<gene>
    <name evidence="8" type="primary">greA</name>
    <name evidence="12" type="ORF">UT39_C0021G0021</name>
</gene>
<comment type="similarity">
    <text evidence="1 8 9">Belongs to the GreA/GreB family.</text>
</comment>
<dbReference type="PATRIC" id="fig|1618550.3.peg.1054"/>
<dbReference type="InterPro" id="IPR023459">
    <property type="entry name" value="Tscrpt_elong_fac_GreA/B_fam"/>
</dbReference>
<keyword evidence="12" id="KW-0251">Elongation factor</keyword>
<dbReference type="Proteomes" id="UP000034246">
    <property type="component" value="Unassembled WGS sequence"/>
</dbReference>
<evidence type="ECO:0000313" key="12">
    <source>
        <dbReference type="EMBL" id="KKR10279.1"/>
    </source>
</evidence>
<dbReference type="InterPro" id="IPR006359">
    <property type="entry name" value="Tscrpt_elong_fac_GreA"/>
</dbReference>
<dbReference type="SUPFAM" id="SSF54534">
    <property type="entry name" value="FKBP-like"/>
    <property type="match status" value="1"/>
</dbReference>
<dbReference type="Pfam" id="PF03449">
    <property type="entry name" value="GreA_GreB_N"/>
    <property type="match status" value="1"/>
</dbReference>
<evidence type="ECO:0000256" key="6">
    <source>
        <dbReference type="ARBA" id="ARBA00024916"/>
    </source>
</evidence>
<evidence type="ECO:0000256" key="8">
    <source>
        <dbReference type="HAMAP-Rule" id="MF_00105"/>
    </source>
</evidence>
<dbReference type="PROSITE" id="PS00829">
    <property type="entry name" value="GREAB_1"/>
    <property type="match status" value="1"/>
</dbReference>
<dbReference type="InterPro" id="IPR036805">
    <property type="entry name" value="Tscrpt_elong_fac_GreA/B_N_sf"/>
</dbReference>
<evidence type="ECO:0000256" key="9">
    <source>
        <dbReference type="RuleBase" id="RU000556"/>
    </source>
</evidence>
<feature type="domain" description="Transcription elongation factor GreA/GreB N-terminal" evidence="11">
    <location>
        <begin position="9"/>
        <end position="78"/>
    </location>
</feature>
<dbReference type="PANTHER" id="PTHR30437">
    <property type="entry name" value="TRANSCRIPTION ELONGATION FACTOR GREA"/>
    <property type="match status" value="1"/>
</dbReference>
<dbReference type="PANTHER" id="PTHR30437:SF4">
    <property type="entry name" value="TRANSCRIPTION ELONGATION FACTOR GREA"/>
    <property type="match status" value="1"/>
</dbReference>
<dbReference type="NCBIfam" id="NF001263">
    <property type="entry name" value="PRK00226.1-4"/>
    <property type="match status" value="1"/>
</dbReference>
<feature type="domain" description="Transcription elongation factor GreA/GreB C-terminal" evidence="10">
    <location>
        <begin position="84"/>
        <end position="156"/>
    </location>
</feature>
<proteinExistence type="inferred from homology"/>
<dbReference type="Gene3D" id="3.10.50.30">
    <property type="entry name" value="Transcription elongation factor, GreA/GreB, C-terminal domain"/>
    <property type="match status" value="1"/>
</dbReference>
<dbReference type="InterPro" id="IPR036953">
    <property type="entry name" value="GreA/GreB_C_sf"/>
</dbReference>
<dbReference type="GO" id="GO:0032784">
    <property type="term" value="P:regulation of DNA-templated transcription elongation"/>
    <property type="evidence" value="ECO:0007669"/>
    <property type="project" value="UniProtKB-UniRule"/>
</dbReference>
<evidence type="ECO:0000256" key="7">
    <source>
        <dbReference type="ARBA" id="ARBA00030776"/>
    </source>
</evidence>
<accession>A0A0G0N229</accession>
<dbReference type="GO" id="GO:0003746">
    <property type="term" value="F:translation elongation factor activity"/>
    <property type="evidence" value="ECO:0007669"/>
    <property type="project" value="UniProtKB-KW"/>
</dbReference>
<dbReference type="InterPro" id="IPR028624">
    <property type="entry name" value="Tscrpt_elong_fac_GreA/B"/>
</dbReference>
<dbReference type="SUPFAM" id="SSF46557">
    <property type="entry name" value="GreA transcript cleavage protein, N-terminal domain"/>
    <property type="match status" value="1"/>
</dbReference>
<reference evidence="12 13" key="1">
    <citation type="journal article" date="2015" name="Nature">
        <title>rRNA introns, odd ribosomes, and small enigmatic genomes across a large radiation of phyla.</title>
        <authorList>
            <person name="Brown C.T."/>
            <person name="Hug L.A."/>
            <person name="Thomas B.C."/>
            <person name="Sharon I."/>
            <person name="Castelle C.J."/>
            <person name="Singh A."/>
            <person name="Wilkins M.J."/>
            <person name="Williams K.H."/>
            <person name="Banfield J.F."/>
        </authorList>
    </citation>
    <scope>NUCLEOTIDE SEQUENCE [LARGE SCALE GENOMIC DNA]</scope>
</reference>
<comment type="function">
    <text evidence="6 8 9">Necessary for efficient RNA polymerase transcription elongation past template-encoded arresting sites. The arresting sites in DNA have the property of trapping a certain fraction of elongating RNA polymerases that pass through, resulting in locked ternary complexes. Cleavage of the nascent transcript by cleavage factors such as GreA or GreB allows the resumption of elongation from the new 3'terminus. GreA releases sequences of 2 to 3 nucleotides.</text>
</comment>
<dbReference type="InterPro" id="IPR022691">
    <property type="entry name" value="Tscrpt_elong_fac_GreA/B_N"/>
</dbReference>
<keyword evidence="12" id="KW-0648">Protein biosynthesis</keyword>
<dbReference type="InterPro" id="IPR001437">
    <property type="entry name" value="Tscrpt_elong_fac_GreA/B_C"/>
</dbReference>
<dbReference type="EMBL" id="LBWP01000021">
    <property type="protein sequence ID" value="KKR10279.1"/>
    <property type="molecule type" value="Genomic_DNA"/>
</dbReference>
<dbReference type="HAMAP" id="MF_00105">
    <property type="entry name" value="GreA_GreB"/>
    <property type="match status" value="1"/>
</dbReference>
<sequence>MGDSNNKLQLTKKGYQDLYGELTDLAEVKRPQLVDRLANARGQGDLSENSDYQNARDELEFLDGRIDELQDVLKNATVVNASTSNGEVSIGNKVKVHIDSAEAVFEIVGEHEANPTERKISPTSPLGKALMGKKVGEIVEVDAPAGKIQYKIVSIE</sequence>
<evidence type="ECO:0000256" key="1">
    <source>
        <dbReference type="ARBA" id="ARBA00008213"/>
    </source>
</evidence>
<evidence type="ECO:0000256" key="5">
    <source>
        <dbReference type="ARBA" id="ARBA00023163"/>
    </source>
</evidence>
<organism evidence="12 13">
    <name type="scientific">Candidatus Woesebacteria bacterium GW2011_GWA1_39_21</name>
    <dbReference type="NCBI Taxonomy" id="1618550"/>
    <lineage>
        <taxon>Bacteria</taxon>
        <taxon>Candidatus Woeseibacteriota</taxon>
    </lineage>
</organism>
<dbReference type="FunFam" id="1.10.287.180:FF:000001">
    <property type="entry name" value="Transcription elongation factor GreA"/>
    <property type="match status" value="1"/>
</dbReference>
<dbReference type="NCBIfam" id="TIGR01462">
    <property type="entry name" value="greA"/>
    <property type="match status" value="1"/>
</dbReference>
<dbReference type="FunFam" id="3.10.50.30:FF:000001">
    <property type="entry name" value="Transcription elongation factor GreA"/>
    <property type="match status" value="1"/>
</dbReference>
<protein>
    <recommendedName>
        <fullName evidence="2 8">Transcription elongation factor GreA</fullName>
    </recommendedName>
    <alternativeName>
        <fullName evidence="7 8">Transcript cleavage factor GreA</fullName>
    </alternativeName>
</protein>
<evidence type="ECO:0000256" key="3">
    <source>
        <dbReference type="ARBA" id="ARBA00023015"/>
    </source>
</evidence>
<evidence type="ECO:0000259" key="11">
    <source>
        <dbReference type="Pfam" id="PF03449"/>
    </source>
</evidence>
<name>A0A0G0N229_9BACT</name>
<evidence type="ECO:0000259" key="10">
    <source>
        <dbReference type="Pfam" id="PF01272"/>
    </source>
</evidence>
<dbReference type="Gene3D" id="1.10.287.180">
    <property type="entry name" value="Transcription elongation factor, GreA/GreB, N-terminal domain"/>
    <property type="match status" value="1"/>
</dbReference>
<comment type="caution">
    <text evidence="12">The sequence shown here is derived from an EMBL/GenBank/DDBJ whole genome shotgun (WGS) entry which is preliminary data.</text>
</comment>
<dbReference type="GO" id="GO:0006354">
    <property type="term" value="P:DNA-templated transcription elongation"/>
    <property type="evidence" value="ECO:0007669"/>
    <property type="project" value="TreeGrafter"/>
</dbReference>
<evidence type="ECO:0000313" key="13">
    <source>
        <dbReference type="Proteomes" id="UP000034246"/>
    </source>
</evidence>
<dbReference type="PIRSF" id="PIRSF006092">
    <property type="entry name" value="GreA_GreB"/>
    <property type="match status" value="1"/>
</dbReference>
<dbReference type="GO" id="GO:0070063">
    <property type="term" value="F:RNA polymerase binding"/>
    <property type="evidence" value="ECO:0007669"/>
    <property type="project" value="InterPro"/>
</dbReference>
<keyword evidence="3 8" id="KW-0805">Transcription regulation</keyword>
<dbReference type="Pfam" id="PF01272">
    <property type="entry name" value="GreA_GreB"/>
    <property type="match status" value="1"/>
</dbReference>
<dbReference type="InterPro" id="IPR018151">
    <property type="entry name" value="TF_GreA/GreB_CS"/>
</dbReference>
<dbReference type="GO" id="GO:0003677">
    <property type="term" value="F:DNA binding"/>
    <property type="evidence" value="ECO:0007669"/>
    <property type="project" value="UniProtKB-UniRule"/>
</dbReference>
<keyword evidence="4 8" id="KW-0238">DNA-binding</keyword>
<keyword evidence="5 8" id="KW-0804">Transcription</keyword>
<evidence type="ECO:0000256" key="4">
    <source>
        <dbReference type="ARBA" id="ARBA00023125"/>
    </source>
</evidence>
<dbReference type="AlphaFoldDB" id="A0A0G0N229"/>